<evidence type="ECO:0000313" key="2">
    <source>
        <dbReference type="EMBL" id="ETV84623.1"/>
    </source>
</evidence>
<organism evidence="2">
    <name type="scientific">Aphanomyces astaci</name>
    <name type="common">Crayfish plague agent</name>
    <dbReference type="NCBI Taxonomy" id="112090"/>
    <lineage>
        <taxon>Eukaryota</taxon>
        <taxon>Sar</taxon>
        <taxon>Stramenopiles</taxon>
        <taxon>Oomycota</taxon>
        <taxon>Saprolegniomycetes</taxon>
        <taxon>Saprolegniales</taxon>
        <taxon>Verrucalvaceae</taxon>
        <taxon>Aphanomyces</taxon>
    </lineage>
</organism>
<feature type="region of interest" description="Disordered" evidence="1">
    <location>
        <begin position="559"/>
        <end position="747"/>
    </location>
</feature>
<feature type="region of interest" description="Disordered" evidence="1">
    <location>
        <begin position="772"/>
        <end position="819"/>
    </location>
</feature>
<feature type="region of interest" description="Disordered" evidence="1">
    <location>
        <begin position="110"/>
        <end position="233"/>
    </location>
</feature>
<feature type="compositionally biased region" description="Basic and acidic residues" evidence="1">
    <location>
        <begin position="9"/>
        <end position="22"/>
    </location>
</feature>
<proteinExistence type="predicted"/>
<dbReference type="AlphaFoldDB" id="W4H0E7"/>
<feature type="region of interest" description="Disordered" evidence="1">
    <location>
        <begin position="1141"/>
        <end position="1164"/>
    </location>
</feature>
<feature type="region of interest" description="Disordered" evidence="1">
    <location>
        <begin position="1"/>
        <end position="22"/>
    </location>
</feature>
<feature type="compositionally biased region" description="Basic and acidic residues" evidence="1">
    <location>
        <begin position="574"/>
        <end position="588"/>
    </location>
</feature>
<dbReference type="EMBL" id="KI913119">
    <property type="protein sequence ID" value="ETV84623.1"/>
    <property type="molecule type" value="Genomic_DNA"/>
</dbReference>
<feature type="region of interest" description="Disordered" evidence="1">
    <location>
        <begin position="35"/>
        <end position="96"/>
    </location>
</feature>
<reference evidence="2" key="1">
    <citation type="submission" date="2013-12" db="EMBL/GenBank/DDBJ databases">
        <title>The Genome Sequence of Aphanomyces astaci APO3.</title>
        <authorList>
            <consortium name="The Broad Institute Genomics Platform"/>
            <person name="Russ C."/>
            <person name="Tyler B."/>
            <person name="van West P."/>
            <person name="Dieguez-Uribeondo J."/>
            <person name="Young S.K."/>
            <person name="Zeng Q."/>
            <person name="Gargeya S."/>
            <person name="Fitzgerald M."/>
            <person name="Abouelleil A."/>
            <person name="Alvarado L."/>
            <person name="Chapman S.B."/>
            <person name="Gainer-Dewar J."/>
            <person name="Goldberg J."/>
            <person name="Griggs A."/>
            <person name="Gujja S."/>
            <person name="Hansen M."/>
            <person name="Howarth C."/>
            <person name="Imamovic A."/>
            <person name="Ireland A."/>
            <person name="Larimer J."/>
            <person name="McCowan C."/>
            <person name="Murphy C."/>
            <person name="Pearson M."/>
            <person name="Poon T.W."/>
            <person name="Priest M."/>
            <person name="Roberts A."/>
            <person name="Saif S."/>
            <person name="Shea T."/>
            <person name="Sykes S."/>
            <person name="Wortman J."/>
            <person name="Nusbaum C."/>
            <person name="Birren B."/>
        </authorList>
    </citation>
    <scope>NUCLEOTIDE SEQUENCE [LARGE SCALE GENOMIC DNA]</scope>
    <source>
        <strain evidence="2">APO3</strain>
    </source>
</reference>
<dbReference type="GeneID" id="20805771"/>
<feature type="compositionally biased region" description="Basic and acidic residues" evidence="1">
    <location>
        <begin position="168"/>
        <end position="181"/>
    </location>
</feature>
<feature type="compositionally biased region" description="Polar residues" evidence="1">
    <location>
        <begin position="782"/>
        <end position="791"/>
    </location>
</feature>
<feature type="compositionally biased region" description="Polar residues" evidence="1">
    <location>
        <begin position="701"/>
        <end position="717"/>
    </location>
</feature>
<feature type="compositionally biased region" description="Polar residues" evidence="1">
    <location>
        <begin position="517"/>
        <end position="535"/>
    </location>
</feature>
<feature type="compositionally biased region" description="Pro residues" evidence="1">
    <location>
        <begin position="70"/>
        <end position="93"/>
    </location>
</feature>
<name>W4H0E7_APHAT</name>
<feature type="compositionally biased region" description="Polar residues" evidence="1">
    <location>
        <begin position="923"/>
        <end position="943"/>
    </location>
</feature>
<feature type="region of interest" description="Disordered" evidence="1">
    <location>
        <begin position="923"/>
        <end position="1023"/>
    </location>
</feature>
<gene>
    <name evidence="2" type="ORF">H257_03775</name>
</gene>
<feature type="compositionally biased region" description="Polar residues" evidence="1">
    <location>
        <begin position="152"/>
        <end position="167"/>
    </location>
</feature>
<sequence>MDTALPTPRPKDPARNMTDEAPRTVRHVYMHESGGAYMARKDDDMTTETTTSQAANDSAREFLESFWSAPPQPDPYVAGPPPSRLDCAPPPAPSLSAAYFVGLPAAIDETKEPGLLPTPRHTAPDPRRSSPAFTSVPTHDDGRWTGLETRPRSSTRFHTPSVSPQPRETTKPADPRIKPADPRSQPVVPGTAKLPDLRLRLARPLNSSINPRSSSRETSLPRNKRTPKAMSPPLCAIQTTPQVESLKPRDPRIKAAPIVHSTTAARTPAAAPVGVTTAAPRDPRRLAQVQLELKPSGSAPLSPLESLVVTPQVEPAVPRDPRVKAFAHTSTPVHDRTHVAAAVATATAPPRDPRLVAQAAPRDPRLVAQVATPQVEPAIPRDPRVKAATVVHNSTPMDDGTIGEAAIATATPRDSRRVAQEATPQVDPTTSRDPRVKAATAVHSTLHVQDRSLAAAPAAVATQVGPTKPMDPRVKAAANTALSSLPVQGHSITAPPVATTTPRDPRLVAQAQRELTPAQSSPLRPSVSQVETVEATQPRDPRAKAVAVVDSSTILESRTVAAGPQAVATTATSRDPRLLAEEQHEPKPSDSSPLSQQVESPQPAEPTKAIDPRVKPAILVHSTPPVGQDRTAKATPNDPRLLAPRAQDDLKPSFEAKGATTLSELSKPPVDPRVKKATVVPPVGKLGSSSPSAVAKSSYSTHETQTQQELKPSNSSPLLRPSQFEGSLTTARLTEPAKPLDPRVNSVSNVHSTLPEEAQTIAAAPVAVVTPRDPRLRAAQAPNEQTPTESSPLCPHPFDKPSTALVVQSSTPAKAPTIADPIAEARNGSTLEAHADLKSSPRHPIQSEEGPVATHHVEPVDATDRQMMTPATLVSSPLPDENRAPVDVVTATPLVAQDYELTSDQTLAEGLVAAATVPPSDLASTFQAQTHDEMNNSAESSPSRGLHLETKLATPTPINAHDPRVTPPSASIGYTSLSADTQTSPVDTSESLRLAPHEVQSADEEGKPSQSSQLQSPCEVATLPPEPTNLLDRLPIASAPFDPRNRLLPATAVAASFPRTNQLILDTSAPVGVPSPDVGDTTTTQSDVLQHQRHPLALGLIKCELPDVARAQGVAQNPPRDHGMSPATTTAHLASASAAIVGHTPDDGASDNDTELPPLKRRAPSPSLKCEVIAPTMPRPAVFELEDSDDDDLQIVQVVAPSGKKRRLSRSTAAIDLTFDSDDSDAQPITSVLPRRGFHSDAQVVDLT</sequence>
<accession>W4H0E7</accession>
<protein>
    <submittedName>
        <fullName evidence="2">Uncharacterized protein</fullName>
    </submittedName>
</protein>
<feature type="compositionally biased region" description="Polar residues" evidence="1">
    <location>
        <begin position="968"/>
        <end position="991"/>
    </location>
</feature>
<feature type="region of interest" description="Disordered" evidence="1">
    <location>
        <begin position="512"/>
        <end position="545"/>
    </location>
</feature>
<evidence type="ECO:0000256" key="1">
    <source>
        <dbReference type="SAM" id="MobiDB-lite"/>
    </source>
</evidence>
<feature type="compositionally biased region" description="Polar residues" evidence="1">
    <location>
        <begin position="589"/>
        <end position="600"/>
    </location>
</feature>
<feature type="compositionally biased region" description="Polar residues" evidence="1">
    <location>
        <begin position="206"/>
        <end position="221"/>
    </location>
</feature>
<feature type="compositionally biased region" description="Polar residues" evidence="1">
    <location>
        <begin position="47"/>
        <end position="56"/>
    </location>
</feature>
<feature type="compositionally biased region" description="Low complexity" evidence="1">
    <location>
        <begin position="688"/>
        <end position="700"/>
    </location>
</feature>
<dbReference type="RefSeq" id="XP_009826315.1">
    <property type="nucleotide sequence ID" value="XM_009828013.1"/>
</dbReference>
<feature type="region of interest" description="Disordered" evidence="1">
    <location>
        <begin position="411"/>
        <end position="435"/>
    </location>
</feature>
<dbReference type="VEuPathDB" id="FungiDB:H257_03775"/>